<reference evidence="2 3" key="1">
    <citation type="journal article" date="2023" name="Hortic Res">
        <title>Pangenome of water caltrop reveals structural variations and asymmetric subgenome divergence after allopolyploidization.</title>
        <authorList>
            <person name="Zhang X."/>
            <person name="Chen Y."/>
            <person name="Wang L."/>
            <person name="Yuan Y."/>
            <person name="Fang M."/>
            <person name="Shi L."/>
            <person name="Lu R."/>
            <person name="Comes H.P."/>
            <person name="Ma Y."/>
            <person name="Chen Y."/>
            <person name="Huang G."/>
            <person name="Zhou Y."/>
            <person name="Zheng Z."/>
            <person name="Qiu Y."/>
        </authorList>
    </citation>
    <scope>NUCLEOTIDE SEQUENCE [LARGE SCALE GENOMIC DNA]</scope>
    <source>
        <strain evidence="2">F231</strain>
    </source>
</reference>
<keyword evidence="3" id="KW-1185">Reference proteome</keyword>
<gene>
    <name evidence="2" type="ORF">SAY86_012860</name>
</gene>
<protein>
    <submittedName>
        <fullName evidence="2">Uncharacterized protein</fullName>
    </submittedName>
</protein>
<accession>A0AAN7RBZ3</accession>
<dbReference type="EMBL" id="JAXQNO010000007">
    <property type="protein sequence ID" value="KAK4794866.1"/>
    <property type="molecule type" value="Genomic_DNA"/>
</dbReference>
<dbReference type="PANTHER" id="PTHR33676:SF3">
    <property type="entry name" value="COLD-REGULATED PROTEIN 27"/>
    <property type="match status" value="1"/>
</dbReference>
<dbReference type="Proteomes" id="UP001346149">
    <property type="component" value="Unassembled WGS sequence"/>
</dbReference>
<feature type="region of interest" description="Disordered" evidence="1">
    <location>
        <begin position="172"/>
        <end position="208"/>
    </location>
</feature>
<name>A0AAN7RBZ3_TRANT</name>
<comment type="caution">
    <text evidence="2">The sequence shown here is derived from an EMBL/GenBank/DDBJ whole genome shotgun (WGS) entry which is preliminary data.</text>
</comment>
<dbReference type="PANTHER" id="PTHR33676">
    <property type="entry name" value="COLD REGULATED PROTEIN 27"/>
    <property type="match status" value="1"/>
</dbReference>
<dbReference type="GO" id="GO:0042752">
    <property type="term" value="P:regulation of circadian rhythm"/>
    <property type="evidence" value="ECO:0007669"/>
    <property type="project" value="InterPro"/>
</dbReference>
<organism evidence="2 3">
    <name type="scientific">Trapa natans</name>
    <name type="common">Water chestnut</name>
    <dbReference type="NCBI Taxonomy" id="22666"/>
    <lineage>
        <taxon>Eukaryota</taxon>
        <taxon>Viridiplantae</taxon>
        <taxon>Streptophyta</taxon>
        <taxon>Embryophyta</taxon>
        <taxon>Tracheophyta</taxon>
        <taxon>Spermatophyta</taxon>
        <taxon>Magnoliopsida</taxon>
        <taxon>eudicotyledons</taxon>
        <taxon>Gunneridae</taxon>
        <taxon>Pentapetalae</taxon>
        <taxon>rosids</taxon>
        <taxon>malvids</taxon>
        <taxon>Myrtales</taxon>
        <taxon>Lythraceae</taxon>
        <taxon>Trapa</taxon>
    </lineage>
</organism>
<proteinExistence type="predicted"/>
<dbReference type="GO" id="GO:0009409">
    <property type="term" value="P:response to cold"/>
    <property type="evidence" value="ECO:0007669"/>
    <property type="project" value="InterPro"/>
</dbReference>
<dbReference type="AlphaFoldDB" id="A0AAN7RBZ3"/>
<evidence type="ECO:0000313" key="2">
    <source>
        <dbReference type="EMBL" id="KAK4794866.1"/>
    </source>
</evidence>
<sequence length="208" mass="23140">MKHRKSSFSIELSLSVPHWEKAMEEDFRQYILPHAEDLGEACGWELNHAAMSEESGVTAYSSSSTSHSSMAWTDKKHNLYLDSLERSFVDQLNHSRRTHALTREITKAPSLSAETPVENCASFHEENMGVHATACQTFSFGLMATSMQQSAHYICYQNPVGSTAEVTDQNFVEEDGKRSTNSPMAKRDSRSSAEGSSKDQGLLLEDPS</sequence>
<dbReference type="InterPro" id="IPR044678">
    <property type="entry name" value="COR27/28"/>
</dbReference>
<evidence type="ECO:0000313" key="3">
    <source>
        <dbReference type="Proteomes" id="UP001346149"/>
    </source>
</evidence>
<evidence type="ECO:0000256" key="1">
    <source>
        <dbReference type="SAM" id="MobiDB-lite"/>
    </source>
</evidence>